<dbReference type="Pfam" id="PF08447">
    <property type="entry name" value="PAS_3"/>
    <property type="match status" value="1"/>
</dbReference>
<feature type="domain" description="PAS fold-3" evidence="1">
    <location>
        <begin position="204"/>
        <end position="281"/>
    </location>
</feature>
<comment type="caution">
    <text evidence="2">The sequence shown here is derived from an EMBL/GenBank/DDBJ whole genome shotgun (WGS) entry which is preliminary data.</text>
</comment>
<dbReference type="EMBL" id="DTKL01000032">
    <property type="protein sequence ID" value="HGY94180.1"/>
    <property type="molecule type" value="Genomic_DNA"/>
</dbReference>
<evidence type="ECO:0000259" key="1">
    <source>
        <dbReference type="Pfam" id="PF08447"/>
    </source>
</evidence>
<reference evidence="2" key="1">
    <citation type="journal article" date="2020" name="mSystems">
        <title>Genome- and Community-Level Interaction Insights into Carbon Utilization and Element Cycling Functions of Hydrothermarchaeota in Hydrothermal Sediment.</title>
        <authorList>
            <person name="Zhou Z."/>
            <person name="Liu Y."/>
            <person name="Xu W."/>
            <person name="Pan J."/>
            <person name="Luo Z.H."/>
            <person name="Li M."/>
        </authorList>
    </citation>
    <scope>NUCLEOTIDE SEQUENCE [LARGE SCALE GENOMIC DNA]</scope>
    <source>
        <strain evidence="2">SpSt-855</strain>
    </source>
</reference>
<dbReference type="SUPFAM" id="SSF55785">
    <property type="entry name" value="PYP-like sensor domain (PAS domain)"/>
    <property type="match status" value="1"/>
</dbReference>
<dbReference type="AlphaFoldDB" id="A0A7V4XSR6"/>
<evidence type="ECO:0000313" key="2">
    <source>
        <dbReference type="EMBL" id="HGY94180.1"/>
    </source>
</evidence>
<protein>
    <recommendedName>
        <fullName evidence="1">PAS fold-3 domain-containing protein</fullName>
    </recommendedName>
</protein>
<accession>A0A7V4XSR6</accession>
<sequence>MIALDAILELVEQPQRAAGAPRLAEKVGATHLCIFIRDPEFGRFLPALGFPQRLPDGLAWKSFLADVAEGAQMQASLISPFTAQATQVSARLITPDTLSVLFGERTLPDAHTRLAPALRLSGALYLEEMRTSLSEVGAALARRTAQEARKAAATLNGVHEQLASTLHHTRQLAGHVRRYQQQLELACHISGLGAWEMDATTRIVTLSPQSATQLDLAPQPTHHHLNSFLRALHTEDRNAVEDAFTAMLLSPEEHSVRFRLLTSTGSLRCIELRGMLIESAHEDARTLAGFTRDVTRTAPMLTGAF</sequence>
<name>A0A7V4XSR6_9BACT</name>
<dbReference type="InterPro" id="IPR013655">
    <property type="entry name" value="PAS_fold_3"/>
</dbReference>
<proteinExistence type="predicted"/>
<organism evidence="2">
    <name type="scientific">Acidobacterium capsulatum</name>
    <dbReference type="NCBI Taxonomy" id="33075"/>
    <lineage>
        <taxon>Bacteria</taxon>
        <taxon>Pseudomonadati</taxon>
        <taxon>Acidobacteriota</taxon>
        <taxon>Terriglobia</taxon>
        <taxon>Terriglobales</taxon>
        <taxon>Acidobacteriaceae</taxon>
        <taxon>Acidobacterium</taxon>
    </lineage>
</organism>
<dbReference type="Gene3D" id="3.30.450.20">
    <property type="entry name" value="PAS domain"/>
    <property type="match status" value="1"/>
</dbReference>
<dbReference type="InterPro" id="IPR035965">
    <property type="entry name" value="PAS-like_dom_sf"/>
</dbReference>
<gene>
    <name evidence="2" type="ORF">ENW50_05780</name>
</gene>